<dbReference type="InterPro" id="IPR029055">
    <property type="entry name" value="Ntn_hydrolases_N"/>
</dbReference>
<comment type="caution">
    <text evidence="8">The sequence shown here is derived from an EMBL/GenBank/DDBJ whole genome shotgun (WGS) entry which is preliminary data.</text>
</comment>
<feature type="domain" description="Glutamine amidotransferase type-2" evidence="7">
    <location>
        <begin position="1"/>
        <end position="100"/>
    </location>
</feature>
<keyword evidence="9" id="KW-1185">Reference proteome</keyword>
<dbReference type="AlphaFoldDB" id="A0A4S2GVH0"/>
<dbReference type="GO" id="GO:0004360">
    <property type="term" value="F:glutamine-fructose-6-phosphate transaminase (isomerizing) activity"/>
    <property type="evidence" value="ECO:0007669"/>
    <property type="project" value="UniProtKB-EC"/>
</dbReference>
<feature type="non-terminal residue" evidence="8">
    <location>
        <position position="1"/>
    </location>
</feature>
<evidence type="ECO:0000313" key="8">
    <source>
        <dbReference type="EMBL" id="TGY87013.1"/>
    </source>
</evidence>
<dbReference type="Gene3D" id="3.60.20.10">
    <property type="entry name" value="Glutamine Phosphoribosylpyrophosphate, subunit 1, domain 1"/>
    <property type="match status" value="1"/>
</dbReference>
<feature type="non-terminal residue" evidence="8">
    <location>
        <position position="100"/>
    </location>
</feature>
<dbReference type="Proteomes" id="UP000305451">
    <property type="component" value="Unassembled WGS sequence"/>
</dbReference>
<keyword evidence="4 8" id="KW-0032">Aminotransferase</keyword>
<dbReference type="EC" id="2.6.1.16" evidence="2"/>
<evidence type="ECO:0000313" key="9">
    <source>
        <dbReference type="Proteomes" id="UP000305451"/>
    </source>
</evidence>
<keyword evidence="6" id="KW-0315">Glutamine amidotransferase</keyword>
<dbReference type="Pfam" id="PF13522">
    <property type="entry name" value="GATase_6"/>
    <property type="match status" value="1"/>
</dbReference>
<dbReference type="PANTHER" id="PTHR10937">
    <property type="entry name" value="GLUCOSAMINE--FRUCTOSE-6-PHOSPHATE AMINOTRANSFERASE, ISOMERIZING"/>
    <property type="match status" value="1"/>
</dbReference>
<protein>
    <recommendedName>
        <fullName evidence="3">Glutamine--fructose-6-phosphate aminotransferase [isomerizing]</fullName>
        <ecNumber evidence="2">2.6.1.16</ecNumber>
    </recommendedName>
</protein>
<evidence type="ECO:0000256" key="4">
    <source>
        <dbReference type="ARBA" id="ARBA00022576"/>
    </source>
</evidence>
<dbReference type="GO" id="GO:0005829">
    <property type="term" value="C:cytosol"/>
    <property type="evidence" value="ECO:0007669"/>
    <property type="project" value="TreeGrafter"/>
</dbReference>
<accession>A0A4S2GVH0</accession>
<evidence type="ECO:0000259" key="7">
    <source>
        <dbReference type="PROSITE" id="PS51278"/>
    </source>
</evidence>
<evidence type="ECO:0000256" key="5">
    <source>
        <dbReference type="ARBA" id="ARBA00022679"/>
    </source>
</evidence>
<proteinExistence type="predicted"/>
<dbReference type="GO" id="GO:0006002">
    <property type="term" value="P:fructose 6-phosphate metabolic process"/>
    <property type="evidence" value="ECO:0007669"/>
    <property type="project" value="TreeGrafter"/>
</dbReference>
<dbReference type="InterPro" id="IPR017932">
    <property type="entry name" value="GATase_2_dom"/>
</dbReference>
<sequence length="100" mass="10626">DYDSAGLSVTDGEGGIIRVRVAGKVNELKAAWNSREAGSCGIAHTRWATHGPATEANAHPHTAGRVHVVHNGIIENYRSLREATPKAGATFHSQTDTEVI</sequence>
<dbReference type="EMBL" id="SRXV01000129">
    <property type="protein sequence ID" value="TGY87013.1"/>
    <property type="molecule type" value="Genomic_DNA"/>
</dbReference>
<organism evidence="8 9">
    <name type="scientific">Marinicauda pacifica</name>
    <dbReference type="NCBI Taxonomy" id="1133559"/>
    <lineage>
        <taxon>Bacteria</taxon>
        <taxon>Pseudomonadati</taxon>
        <taxon>Pseudomonadota</taxon>
        <taxon>Alphaproteobacteria</taxon>
        <taxon>Maricaulales</taxon>
        <taxon>Maricaulaceae</taxon>
        <taxon>Marinicauda</taxon>
    </lineage>
</organism>
<dbReference type="GO" id="GO:0006487">
    <property type="term" value="P:protein N-linked glycosylation"/>
    <property type="evidence" value="ECO:0007669"/>
    <property type="project" value="TreeGrafter"/>
</dbReference>
<evidence type="ECO:0000256" key="1">
    <source>
        <dbReference type="ARBA" id="ARBA00001031"/>
    </source>
</evidence>
<evidence type="ECO:0000256" key="2">
    <source>
        <dbReference type="ARBA" id="ARBA00012916"/>
    </source>
</evidence>
<gene>
    <name evidence="8" type="ORF">E5162_14655</name>
</gene>
<dbReference type="GO" id="GO:0006047">
    <property type="term" value="P:UDP-N-acetylglucosamine metabolic process"/>
    <property type="evidence" value="ECO:0007669"/>
    <property type="project" value="TreeGrafter"/>
</dbReference>
<comment type="catalytic activity">
    <reaction evidence="1">
        <text>D-fructose 6-phosphate + L-glutamine = D-glucosamine 6-phosphate + L-glutamate</text>
        <dbReference type="Rhea" id="RHEA:13237"/>
        <dbReference type="ChEBI" id="CHEBI:29985"/>
        <dbReference type="ChEBI" id="CHEBI:58359"/>
        <dbReference type="ChEBI" id="CHEBI:58725"/>
        <dbReference type="ChEBI" id="CHEBI:61527"/>
        <dbReference type="EC" id="2.6.1.16"/>
    </reaction>
</comment>
<evidence type="ECO:0000256" key="6">
    <source>
        <dbReference type="ARBA" id="ARBA00022962"/>
    </source>
</evidence>
<dbReference type="PANTHER" id="PTHR10937:SF0">
    <property type="entry name" value="GLUTAMINE--FRUCTOSE-6-PHOSPHATE TRANSAMINASE (ISOMERIZING)"/>
    <property type="match status" value="1"/>
</dbReference>
<dbReference type="SUPFAM" id="SSF56235">
    <property type="entry name" value="N-terminal nucleophile aminohydrolases (Ntn hydrolases)"/>
    <property type="match status" value="1"/>
</dbReference>
<name>A0A4S2GVH0_9PROT</name>
<dbReference type="PROSITE" id="PS51278">
    <property type="entry name" value="GATASE_TYPE_2"/>
    <property type="match status" value="1"/>
</dbReference>
<evidence type="ECO:0000256" key="3">
    <source>
        <dbReference type="ARBA" id="ARBA00016090"/>
    </source>
</evidence>
<keyword evidence="5 8" id="KW-0808">Transferase</keyword>
<reference evidence="8 9" key="1">
    <citation type="journal article" date="2013" name="Int. J. Syst. Evol. Microbiol.">
        <title>Marinicauda pacifica gen. nov., sp. nov., a prosthecate alphaproteobacterium of the family Hyphomonadaceae isolated from deep seawater.</title>
        <authorList>
            <person name="Zhang X.Y."/>
            <person name="Li G.W."/>
            <person name="Wang C.S."/>
            <person name="Zhang Y.J."/>
            <person name="Xu X.W."/>
            <person name="Li H."/>
            <person name="Liu A."/>
            <person name="Liu C."/>
            <person name="Xie B.B."/>
            <person name="Qin Q.L."/>
            <person name="Xu Z."/>
            <person name="Chen X.L."/>
            <person name="Zhou B.C."/>
            <person name="Zhang Y.Z."/>
        </authorList>
    </citation>
    <scope>NUCLEOTIDE SEQUENCE [LARGE SCALE GENOMIC DNA]</scope>
    <source>
        <strain evidence="8 9">P-1 km-3</strain>
    </source>
</reference>